<evidence type="ECO:0000313" key="4">
    <source>
        <dbReference type="Proteomes" id="UP000320314"/>
    </source>
</evidence>
<dbReference type="InterPro" id="IPR051043">
    <property type="entry name" value="Sulfatase_Mod_Factor_Kinase"/>
</dbReference>
<dbReference type="Gene3D" id="3.90.1580.10">
    <property type="entry name" value="paralog of FGE (formylglycine-generating enzyme)"/>
    <property type="match status" value="1"/>
</dbReference>
<evidence type="ECO:0000256" key="1">
    <source>
        <dbReference type="SAM" id="MobiDB-lite"/>
    </source>
</evidence>
<dbReference type="InterPro" id="IPR042095">
    <property type="entry name" value="SUMF_sf"/>
</dbReference>
<comment type="caution">
    <text evidence="3">The sequence shown here is derived from an EMBL/GenBank/DDBJ whole genome shotgun (WGS) entry which is preliminary data.</text>
</comment>
<sequence length="295" mass="32435">MPVPLADDDLRRSLRARLTEIPGGLFEMGTRRPTFPADGDSPRRKVKLSPFLISPHAVTNADFAHFVEETGYRTVAEREGWSFVFALFLSQAGRFMRHPPGLTWWRAVAGASWQAPEGPASGLDGRHDHPVVHVAWLDAAAYCRWAGLRLASEAEWECAARGGLERKKFPWGNDLTPGGEHRMNVWQGRFPTENTADDGYVGTAPVDAFPPNGFGLFNMTGNVWEWVGDRFGPPPSHAGAAHDPTGPETGDRRVQRGGSYLCHASYCDRYQVHSRTGNPPDTSTGNLGFRVAATL</sequence>
<dbReference type="PANTHER" id="PTHR23150:SF19">
    <property type="entry name" value="FORMYLGLYCINE-GENERATING ENZYME"/>
    <property type="match status" value="1"/>
</dbReference>
<name>A0A506U2G2_9HYPH</name>
<dbReference type="InterPro" id="IPR016187">
    <property type="entry name" value="CTDL_fold"/>
</dbReference>
<proteinExistence type="predicted"/>
<dbReference type="InterPro" id="IPR005532">
    <property type="entry name" value="SUMF_dom"/>
</dbReference>
<feature type="region of interest" description="Disordered" evidence="1">
    <location>
        <begin position="234"/>
        <end position="255"/>
    </location>
</feature>
<keyword evidence="4" id="KW-1185">Reference proteome</keyword>
<dbReference type="EMBL" id="VHLH01000021">
    <property type="protein sequence ID" value="TPW27461.1"/>
    <property type="molecule type" value="Genomic_DNA"/>
</dbReference>
<dbReference type="GO" id="GO:0120147">
    <property type="term" value="F:formylglycine-generating oxidase activity"/>
    <property type="evidence" value="ECO:0007669"/>
    <property type="project" value="TreeGrafter"/>
</dbReference>
<gene>
    <name evidence="3" type="ORF">FJU11_11820</name>
</gene>
<reference evidence="3 4" key="1">
    <citation type="submission" date="2019-06" db="EMBL/GenBank/DDBJ databases">
        <authorList>
            <person name="Li M."/>
        </authorList>
    </citation>
    <scope>NUCLEOTIDE SEQUENCE [LARGE SCALE GENOMIC DNA]</scope>
    <source>
        <strain evidence="3 4">BGMRC6574</strain>
    </source>
</reference>
<feature type="domain" description="Sulfatase-modifying factor enzyme-like" evidence="2">
    <location>
        <begin position="20"/>
        <end position="292"/>
    </location>
</feature>
<dbReference type="SUPFAM" id="SSF56436">
    <property type="entry name" value="C-type lectin-like"/>
    <property type="match status" value="1"/>
</dbReference>
<dbReference type="AlphaFoldDB" id="A0A506U2G2"/>
<evidence type="ECO:0000259" key="2">
    <source>
        <dbReference type="Pfam" id="PF03781"/>
    </source>
</evidence>
<dbReference type="PANTHER" id="PTHR23150">
    <property type="entry name" value="SULFATASE MODIFYING FACTOR 1, 2"/>
    <property type="match status" value="1"/>
</dbReference>
<evidence type="ECO:0000313" key="3">
    <source>
        <dbReference type="EMBL" id="TPW27461.1"/>
    </source>
</evidence>
<organism evidence="3 4">
    <name type="scientific">Pararhizobium mangrovi</name>
    <dbReference type="NCBI Taxonomy" id="2590452"/>
    <lineage>
        <taxon>Bacteria</taxon>
        <taxon>Pseudomonadati</taxon>
        <taxon>Pseudomonadota</taxon>
        <taxon>Alphaproteobacteria</taxon>
        <taxon>Hyphomicrobiales</taxon>
        <taxon>Rhizobiaceae</taxon>
        <taxon>Rhizobium/Agrobacterium group</taxon>
        <taxon>Pararhizobium</taxon>
    </lineage>
</organism>
<dbReference type="Pfam" id="PF03781">
    <property type="entry name" value="FGE-sulfatase"/>
    <property type="match status" value="1"/>
</dbReference>
<dbReference type="Proteomes" id="UP000320314">
    <property type="component" value="Unassembled WGS sequence"/>
</dbReference>
<dbReference type="OrthoDB" id="9768004at2"/>
<protein>
    <submittedName>
        <fullName evidence="3">Formylglycine-generating enzyme family protein</fullName>
    </submittedName>
</protein>
<accession>A0A506U2G2</accession>